<dbReference type="CDD" id="cd00067">
    <property type="entry name" value="GAL4"/>
    <property type="match status" value="1"/>
</dbReference>
<organism evidence="7 8">
    <name type="scientific">Basidiobolus ranarum</name>
    <dbReference type="NCBI Taxonomy" id="34480"/>
    <lineage>
        <taxon>Eukaryota</taxon>
        <taxon>Fungi</taxon>
        <taxon>Fungi incertae sedis</taxon>
        <taxon>Zoopagomycota</taxon>
        <taxon>Entomophthoromycotina</taxon>
        <taxon>Basidiobolomycetes</taxon>
        <taxon>Basidiobolales</taxon>
        <taxon>Basidiobolaceae</taxon>
        <taxon>Basidiobolus</taxon>
    </lineage>
</organism>
<dbReference type="Pfam" id="PF00172">
    <property type="entry name" value="Zn_clus"/>
    <property type="match status" value="1"/>
</dbReference>
<evidence type="ECO:0000256" key="5">
    <source>
        <dbReference type="ARBA" id="ARBA00023242"/>
    </source>
</evidence>
<keyword evidence="8" id="KW-1185">Reference proteome</keyword>
<keyword evidence="2" id="KW-0479">Metal-binding</keyword>
<dbReference type="PROSITE" id="PS50048">
    <property type="entry name" value="ZN2_CY6_FUNGAL_2"/>
    <property type="match status" value="1"/>
</dbReference>
<accession>A0ABR2VSM4</accession>
<feature type="domain" description="Zn(2)-C6 fungal-type" evidence="6">
    <location>
        <begin position="13"/>
        <end position="43"/>
    </location>
</feature>
<gene>
    <name evidence="7" type="ORF">K7432_012209</name>
</gene>
<dbReference type="InterPro" id="IPR050815">
    <property type="entry name" value="TF_fung"/>
</dbReference>
<dbReference type="PANTHER" id="PTHR47338">
    <property type="entry name" value="ZN(II)2CYS6 TRANSCRIPTION FACTOR (EUROFUNG)-RELATED"/>
    <property type="match status" value="1"/>
</dbReference>
<keyword evidence="4" id="KW-0804">Transcription</keyword>
<evidence type="ECO:0000256" key="1">
    <source>
        <dbReference type="ARBA" id="ARBA00004123"/>
    </source>
</evidence>
<dbReference type="EMBL" id="JASJQH010007909">
    <property type="protein sequence ID" value="KAK9700423.1"/>
    <property type="molecule type" value="Genomic_DNA"/>
</dbReference>
<reference evidence="7 8" key="1">
    <citation type="submission" date="2023-04" db="EMBL/GenBank/DDBJ databases">
        <title>Genome of Basidiobolus ranarum AG-B5.</title>
        <authorList>
            <person name="Stajich J.E."/>
            <person name="Carter-House D."/>
            <person name="Gryganskyi A."/>
        </authorList>
    </citation>
    <scope>NUCLEOTIDE SEQUENCE [LARGE SCALE GENOMIC DNA]</scope>
    <source>
        <strain evidence="7 8">AG-B5</strain>
    </source>
</reference>
<dbReference type="InterPro" id="IPR007219">
    <property type="entry name" value="XnlR_reg_dom"/>
</dbReference>
<evidence type="ECO:0000313" key="7">
    <source>
        <dbReference type="EMBL" id="KAK9700423.1"/>
    </source>
</evidence>
<proteinExistence type="predicted"/>
<dbReference type="InterPro" id="IPR001138">
    <property type="entry name" value="Zn2Cys6_DnaBD"/>
</dbReference>
<comment type="caution">
    <text evidence="7">The sequence shown here is derived from an EMBL/GenBank/DDBJ whole genome shotgun (WGS) entry which is preliminary data.</text>
</comment>
<evidence type="ECO:0000313" key="8">
    <source>
        <dbReference type="Proteomes" id="UP001479436"/>
    </source>
</evidence>
<dbReference type="CDD" id="cd12148">
    <property type="entry name" value="fungal_TF_MHR"/>
    <property type="match status" value="1"/>
</dbReference>
<dbReference type="SMART" id="SM00066">
    <property type="entry name" value="GAL4"/>
    <property type="match status" value="1"/>
</dbReference>
<name>A0ABR2VSM4_9FUNG</name>
<dbReference type="SUPFAM" id="SSF57701">
    <property type="entry name" value="Zn2/Cys6 DNA-binding domain"/>
    <property type="match status" value="1"/>
</dbReference>
<dbReference type="PANTHER" id="PTHR47338:SF5">
    <property type="entry name" value="ZN(II)2CYS6 TRANSCRIPTION FACTOR (EUROFUNG)"/>
    <property type="match status" value="1"/>
</dbReference>
<evidence type="ECO:0000256" key="4">
    <source>
        <dbReference type="ARBA" id="ARBA00023163"/>
    </source>
</evidence>
<keyword evidence="5" id="KW-0539">Nucleus</keyword>
<dbReference type="InterPro" id="IPR036864">
    <property type="entry name" value="Zn2-C6_fun-type_DNA-bd_sf"/>
</dbReference>
<protein>
    <recommendedName>
        <fullName evidence="6">Zn(2)-C6 fungal-type domain-containing protein</fullName>
    </recommendedName>
</protein>
<comment type="subcellular location">
    <subcellularLocation>
        <location evidence="1">Nucleus</location>
    </subcellularLocation>
</comment>
<dbReference type="Gene3D" id="4.10.240.10">
    <property type="entry name" value="Zn(2)-C6 fungal-type DNA-binding domain"/>
    <property type="match status" value="1"/>
</dbReference>
<evidence type="ECO:0000256" key="3">
    <source>
        <dbReference type="ARBA" id="ARBA00023015"/>
    </source>
</evidence>
<evidence type="ECO:0000256" key="2">
    <source>
        <dbReference type="ARBA" id="ARBA00022723"/>
    </source>
</evidence>
<evidence type="ECO:0000259" key="6">
    <source>
        <dbReference type="PROSITE" id="PS50048"/>
    </source>
</evidence>
<sequence>MENLSFRVDTLWSCQECQRRKRKCSKEKPSCSLCLKKHTTCVYSAPRKRGPPKGYLVGLRSTGTLENLKRSSLQNTQLLSSSMRKELMNVRLPRSLSPISTPTNILSKIPIQLQMQLLQSFMTSFSCSVPVFHHKYFFYRLSKQVLPDILLYSMFAMASRVFLKKIKSETSNRGIHNKWVKIIQETDLAGTALQLAQQQMFMEPSMYSASALLILSTMMYFDGDEFTASRCFMMVSKISQEMGLPVQDVENDTTIGGPNDTIEKEERRRLFWWVFLMSHCFGDASTKPVLSIDEQKAYVLLPGDDEKWQKMAFQSHEPRSWVDNTLMLPHEDRQMAIFELEIDILLTDIGNVMNSVKDYNTAFNFSDGVNELTSKLLSNVQQLQLRLECWDNRLPSQLRYDLLCVVKVPDSTIHVSTTRVLRWVRVNFLQSKLYLHQIHLTLCLAPLAKDVLRECLEIADELIKLTRSSFDKDLIDDPSIFSYIPRTCDSLLTMINWISDMSFSTSIGSANGIDDREKLLFCHEAKRHIDSTYELTHHFDPIWQNTVKDVFQMIQIKEATEQAYSLAISRITASAVYSSFTPEGNLDASFGSTAITIPFDFGSMYPNSDEVLVEPDLGNIFNFHEL</sequence>
<dbReference type="Proteomes" id="UP001479436">
    <property type="component" value="Unassembled WGS sequence"/>
</dbReference>
<dbReference type="Pfam" id="PF04082">
    <property type="entry name" value="Fungal_trans"/>
    <property type="match status" value="1"/>
</dbReference>
<keyword evidence="3" id="KW-0805">Transcription regulation</keyword>